<dbReference type="AlphaFoldDB" id="X6MJY3"/>
<sequence length="186" mass="22526">MLKKCKKALEAYRIKGRRDGENDEEWDIMEEQHHYKRKIQKKKLKEVEQLLTDAQRQERLEALEKKTQNYMRVLTAKIRKNYTNSAQKSWVFFFVLFWKEVKRKSLSTSFFFFFTFFEKFDWVREKKKRWQRHIGADSSKMDHEIKQTSSLVGGALKDYQQLGLRWLVNLHRLNLNGILADEMGLV</sequence>
<accession>X6MJY3</accession>
<evidence type="ECO:0000313" key="2">
    <source>
        <dbReference type="Proteomes" id="UP000023152"/>
    </source>
</evidence>
<comment type="caution">
    <text evidence="1">The sequence shown here is derived from an EMBL/GenBank/DDBJ whole genome shotgun (WGS) entry which is preliminary data.</text>
</comment>
<reference evidence="1 2" key="1">
    <citation type="journal article" date="2013" name="Curr. Biol.">
        <title>The Genome of the Foraminiferan Reticulomyxa filosa.</title>
        <authorList>
            <person name="Glockner G."/>
            <person name="Hulsmann N."/>
            <person name="Schleicher M."/>
            <person name="Noegel A.A."/>
            <person name="Eichinger L."/>
            <person name="Gallinger C."/>
            <person name="Pawlowski J."/>
            <person name="Sierra R."/>
            <person name="Euteneuer U."/>
            <person name="Pillet L."/>
            <person name="Moustafa A."/>
            <person name="Platzer M."/>
            <person name="Groth M."/>
            <person name="Szafranski K."/>
            <person name="Schliwa M."/>
        </authorList>
    </citation>
    <scope>NUCLEOTIDE SEQUENCE [LARGE SCALE GENOMIC DNA]</scope>
</reference>
<feature type="non-terminal residue" evidence="1">
    <location>
        <position position="186"/>
    </location>
</feature>
<protein>
    <submittedName>
        <fullName evidence="1">RSC complex subunit (Sth1)</fullName>
    </submittedName>
</protein>
<name>X6MJY3_RETFI</name>
<dbReference type="EMBL" id="ASPP01020175">
    <property type="protein sequence ID" value="ETO14179.1"/>
    <property type="molecule type" value="Genomic_DNA"/>
</dbReference>
<dbReference type="PANTHER" id="PTHR10799">
    <property type="entry name" value="SNF2/RAD54 HELICASE FAMILY"/>
    <property type="match status" value="1"/>
</dbReference>
<gene>
    <name evidence="1" type="ORF">RFI_23187</name>
</gene>
<dbReference type="OrthoDB" id="5857104at2759"/>
<dbReference type="Gene3D" id="3.40.50.10810">
    <property type="entry name" value="Tandem AAA-ATPase domain"/>
    <property type="match status" value="1"/>
</dbReference>
<keyword evidence="2" id="KW-1185">Reference proteome</keyword>
<dbReference type="Proteomes" id="UP000023152">
    <property type="component" value="Unassembled WGS sequence"/>
</dbReference>
<dbReference type="InterPro" id="IPR038718">
    <property type="entry name" value="SNF2-like_sf"/>
</dbReference>
<evidence type="ECO:0000313" key="1">
    <source>
        <dbReference type="EMBL" id="ETO14179.1"/>
    </source>
</evidence>
<proteinExistence type="predicted"/>
<organism evidence="1 2">
    <name type="scientific">Reticulomyxa filosa</name>
    <dbReference type="NCBI Taxonomy" id="46433"/>
    <lineage>
        <taxon>Eukaryota</taxon>
        <taxon>Sar</taxon>
        <taxon>Rhizaria</taxon>
        <taxon>Retaria</taxon>
        <taxon>Foraminifera</taxon>
        <taxon>Monothalamids</taxon>
        <taxon>Reticulomyxidae</taxon>
        <taxon>Reticulomyxa</taxon>
    </lineage>
</organism>